<dbReference type="PANTHER" id="PTHR33144">
    <property type="entry name" value="OS10G0409366 PROTEIN-RELATED"/>
    <property type="match status" value="1"/>
</dbReference>
<feature type="region of interest" description="Disordered" evidence="2">
    <location>
        <begin position="436"/>
        <end position="455"/>
    </location>
</feature>
<gene>
    <name evidence="5" type="ordered locus">Os10g0343500</name>
    <name evidence="4" type="ORF">OSJNBb0052C09.3</name>
</gene>
<reference evidence="5" key="5">
    <citation type="journal article" date="2008" name="Nucleic Acids Res.">
        <title>The Rice Annotation Project Database (RAP-DB): 2008 update.</title>
        <authorList>
            <consortium name="The Rice Annotation Project (RAP)"/>
            <person name="Tanaka T."/>
            <person name="Antonio B.A."/>
            <person name="Kikuchi S."/>
            <person name="Matsumoto T."/>
            <person name="Nagamura Y."/>
            <person name="Numa H."/>
            <person name="Sakai H."/>
            <person name="Wu J."/>
            <person name="Itoh T."/>
            <person name="Sasaki T."/>
            <person name="Aono R."/>
            <person name="Fujii Y."/>
            <person name="Habara T."/>
            <person name="Harada E."/>
            <person name="Kanno M."/>
            <person name="Kawahara Y."/>
            <person name="Kawashima H."/>
            <person name="Kubooka H."/>
            <person name="Matsuya A."/>
            <person name="Nakaoka H."/>
            <person name="Saichi N."/>
            <person name="Sanbonmatsu R."/>
            <person name="Sato Y."/>
            <person name="Shinso Y."/>
            <person name="Suzuki M."/>
            <person name="Takeda J."/>
            <person name="Tanino M."/>
            <person name="Todokoro F."/>
            <person name="Yamaguchi K."/>
            <person name="Yamamoto N."/>
            <person name="Yamasaki C."/>
            <person name="Imanishi T."/>
            <person name="Okido T."/>
            <person name="Tada M."/>
            <person name="Ikeo K."/>
            <person name="Tateno Y."/>
            <person name="Gojobori T."/>
            <person name="Lin Y.C."/>
            <person name="Wei F.J."/>
            <person name="Hsing Y.I."/>
            <person name="Zhao Q."/>
            <person name="Han B."/>
            <person name="Kramer M.R."/>
            <person name="McCombie R.W."/>
            <person name="Lonsdale D."/>
            <person name="O'Donovan C.C."/>
            <person name="Whitfield E.J."/>
            <person name="Apweiler R."/>
            <person name="Koyanagi K.O."/>
            <person name="Khurana J.P."/>
            <person name="Raghuvanshi S."/>
            <person name="Singh N.K."/>
            <person name="Tyagi A.K."/>
            <person name="Haberer G."/>
            <person name="Fujisawa M."/>
            <person name="Hosokawa S."/>
            <person name="Ito Y."/>
            <person name="Ikawa H."/>
            <person name="Shibata M."/>
            <person name="Yamamoto M."/>
            <person name="Bruskiewich R.M."/>
            <person name="Hoen D.R."/>
            <person name="Bureau TE."/>
            <person name="Namiki N."/>
            <person name="Ohyanagi H."/>
            <person name="Sakai Y."/>
            <person name="Nobushima S."/>
            <person name="Sakata K."/>
            <person name="Barrero R.A."/>
            <person name="Sato Y."/>
            <person name="Souvorov A."/>
            <person name="Smith-White B."/>
            <person name="Tatusova T."/>
            <person name="An S."/>
            <person name="An G."/>
            <person name="OOta S."/>
            <person name="Fuks G."/>
            <person name="Messing J."/>
            <person name="Christie K.R."/>
            <person name="Lieberherr D."/>
            <person name="Kim H."/>
            <person name="Zuccolo A."/>
            <person name="Wing R.A."/>
            <person name="Nobuta K."/>
            <person name="Green P.J."/>
            <person name="Lu C."/>
            <person name="Meyers BC."/>
            <person name="Chaparro C."/>
            <person name="Piegu B."/>
            <person name="Panaud O."/>
            <person name="Echeverria M."/>
        </authorList>
    </citation>
    <scope>NUCLEOTIDE SEQUENCE</scope>
</reference>
<dbReference type="Proteomes" id="UP000000763">
    <property type="component" value="Chromosome 10"/>
</dbReference>
<dbReference type="EMBL" id="AP008216">
    <property type="protein sequence ID" value="BAH94822.1"/>
    <property type="molecule type" value="Genomic_DNA"/>
</dbReference>
<dbReference type="Pfam" id="PF03017">
    <property type="entry name" value="Transposase_23"/>
    <property type="match status" value="1"/>
</dbReference>
<feature type="compositionally biased region" description="Polar residues" evidence="2">
    <location>
        <begin position="436"/>
        <end position="451"/>
    </location>
</feature>
<reference evidence="5" key="4">
    <citation type="journal article" date="2007" name="Genome Res.">
        <title>Curated Genome Annotation of Oryza sativa ssp. japonica and Comparative Genome Analysis with Arabidopsis thaliana.</title>
        <authorList>
            <consortium name="The Rice Annotation Project (RAP)"/>
            <person name="Itoh T."/>
            <person name="Tanaka T."/>
            <person name="Barrero R.A."/>
            <person name="Yamasaki C."/>
            <person name="Fujii Y."/>
            <person name="Hilton P.B."/>
            <person name="Antonio B.A."/>
            <person name="Aono H."/>
            <person name="Apweiler R."/>
            <person name="Bruskiewich R."/>
            <person name="Bureau T."/>
            <person name="Burr F."/>
            <person name="Costa de Oliveira A."/>
            <person name="Fuks G."/>
            <person name="Habara T."/>
            <person name="Haberer G."/>
            <person name="Han B."/>
            <person name="Harada E."/>
            <person name="Hiraki A.T."/>
            <person name="Hirochika H."/>
            <person name="Hoen D."/>
            <person name="Hokari H."/>
            <person name="Hosokawa S."/>
            <person name="Hsing Y."/>
            <person name="Ikawa H."/>
            <person name="Ikeo K."/>
            <person name="Imanishi T."/>
            <person name="Ito Y."/>
            <person name="Jaiswal P."/>
            <person name="Kanno M."/>
            <person name="Kawahara Y."/>
            <person name="Kawamura T."/>
            <person name="Kawashima H."/>
            <person name="Khurana J.P."/>
            <person name="Kikuchi S."/>
            <person name="Komatsu S."/>
            <person name="Koyanagi K.O."/>
            <person name="Kubooka H."/>
            <person name="Lieberherr D."/>
            <person name="Lin Y.C."/>
            <person name="Lonsdale D."/>
            <person name="Matsumoto T."/>
            <person name="Matsuya A."/>
            <person name="McCombie W.R."/>
            <person name="Messing J."/>
            <person name="Miyao A."/>
            <person name="Mulder N."/>
            <person name="Nagamura Y."/>
            <person name="Nam J."/>
            <person name="Namiki N."/>
            <person name="Numa H."/>
            <person name="Nurimoto S."/>
            <person name="O'donovan C."/>
            <person name="Ohyanagi H."/>
            <person name="Okido T."/>
            <person name="Oota S."/>
            <person name="Osato N."/>
            <person name="Palmer L.E."/>
            <person name="Quetier F."/>
            <person name="Raghuvanshi S."/>
            <person name="Saichi N."/>
            <person name="Sakai H."/>
            <person name="Sakai Y."/>
            <person name="Sakata K."/>
            <person name="Sakurai T."/>
            <person name="Sato F."/>
            <person name="Sato Y."/>
            <person name="Schoof H."/>
            <person name="Seki M."/>
            <person name="Shibata M."/>
            <person name="Shimizu Y."/>
            <person name="Shinozaki K."/>
            <person name="Shinso Y."/>
            <person name="Singh N.K."/>
            <person name="Smith-White B."/>
            <person name="Takeda J."/>
            <person name="Tanino M."/>
            <person name="Tatusova T."/>
            <person name="Thongjuea S."/>
            <person name="Todokoro F."/>
            <person name="Tsugane M."/>
            <person name="Tyagi A.K."/>
            <person name="Vanavichit A."/>
            <person name="Wang A."/>
            <person name="Wing R.A."/>
            <person name="Yamaguchi K."/>
            <person name="Yamamoto M."/>
            <person name="Yamamoto N."/>
            <person name="Yu Y."/>
            <person name="Zhang H."/>
            <person name="Zhao Q."/>
            <person name="Higo K."/>
            <person name="Burr B."/>
            <person name="Gojobori T."/>
            <person name="Sasaki T."/>
        </authorList>
    </citation>
    <scope>NUCLEOTIDE SEQUENCE</scope>
</reference>
<feature type="domain" description="Transposase Tnp1/En/Spm-like" evidence="3">
    <location>
        <begin position="574"/>
        <end position="633"/>
    </location>
</feature>
<feature type="region of interest" description="Disordered" evidence="2">
    <location>
        <begin position="1"/>
        <end position="38"/>
    </location>
</feature>
<reference evidence="5" key="7">
    <citation type="submission" date="2009-08" db="EMBL/GenBank/DDBJ databases">
        <title>Oryza sativa nipponbare(GA3) genomic DNA, chromosome 10.</title>
        <authorList>
            <consortium name="IRGSP(International Rice Genome Sequencing Project)"/>
        </authorList>
    </citation>
    <scope>NUCLEOTIDE SEQUENCE</scope>
</reference>
<dbReference type="KEGG" id="dosa:Os10g0343500"/>
<dbReference type="InterPro" id="IPR004252">
    <property type="entry name" value="Probable_transposase_24"/>
</dbReference>
<keyword evidence="1" id="KW-0175">Coiled coil</keyword>
<dbReference type="Pfam" id="PF03004">
    <property type="entry name" value="Transposase_24"/>
    <property type="match status" value="1"/>
</dbReference>
<sequence>MAQEGNEDTDDDFDINDGESNEDTNDDVDIDDESNEDTDVDINVRVENGAPETRGKTKLKDVWNLSTKLKDVWNLPKGLRIVVQCNDLNQAVGEEAGILGKFLGMVARNGSLCSLGYTDWRYVIGKREKNTNELKVKKDILKQMRFLYAPRMEEFILKKIVERWWQYKAKLKDLYFDVNETKEANCNNVLEGVLSDQWIALVNHWMNEKSKRQKDPAKKKPHRAVVYVHTHKRKSDKNINGHVDNLKRLIAEQLALADASKGKTAWKGDALNQILGDDKPGRVHGLGLVPKPKQVLDVPTSRRLQNINLTTVEDNSSEDVMAIRLQMEKLERHVENNDAELLQLKEKATKLEKAQKNQRVYGDNPSQEICMFEEGNIMDQQDNSLMNTQSHVHDENLQPPTKHSTVYKNTQSLGQNHSGKQRKITSCANKRKGNLDQNELMQPGKSISSAYKNKENLTRKLVRPSLNKYSTASKKRQCNTMDFLTDNSTVKVYGDGPLQEICHVEQENIVMNSQSHVQDEDKTPPTKHATAHKNKRTFGLNDHGKQMEIICAKKQQCNKMDFITDNSMEVGTKVFLKSWKNRNTNVALATIVSCDPTHRVGGVELGNEFLMVHVDLALAKSEDLIRPYKGYKIVGHVVGLEIA</sequence>
<reference evidence="5" key="3">
    <citation type="journal article" date="2006" name="Nucleic Acids Res.">
        <title>The Rice Annotation Project Database (RAP-DB): hub for Oryza sativa ssp. japonica genome information.</title>
        <authorList>
            <person name="Ohyanagi H."/>
            <person name="Tanaka T."/>
            <person name="Sakai H."/>
            <person name="Shigemoto Y."/>
            <person name="Yamaguchi K."/>
            <person name="Habara T."/>
            <person name="Fujii Y."/>
            <person name="Antonio B.A."/>
            <person name="Nagamura Y."/>
            <person name="Imanishi T."/>
            <person name="Ikeo K."/>
            <person name="Itoh T."/>
            <person name="Gojobori T."/>
            <person name="Sasaki T."/>
        </authorList>
    </citation>
    <scope>NUCLEOTIDE SEQUENCE</scope>
</reference>
<dbReference type="InterPro" id="IPR004264">
    <property type="entry name" value="Transposase_23"/>
</dbReference>
<organism evidence="4 6">
    <name type="scientific">Oryza sativa subsp. japonica</name>
    <name type="common">Rice</name>
    <dbReference type="NCBI Taxonomy" id="39947"/>
    <lineage>
        <taxon>Eukaryota</taxon>
        <taxon>Viridiplantae</taxon>
        <taxon>Streptophyta</taxon>
        <taxon>Embryophyta</taxon>
        <taxon>Tracheophyta</taxon>
        <taxon>Spermatophyta</taxon>
        <taxon>Magnoliopsida</taxon>
        <taxon>Liliopsida</taxon>
        <taxon>Poales</taxon>
        <taxon>Poaceae</taxon>
        <taxon>BOP clade</taxon>
        <taxon>Oryzoideae</taxon>
        <taxon>Oryzeae</taxon>
        <taxon>Oryzinae</taxon>
        <taxon>Oryza</taxon>
        <taxon>Oryza sativa</taxon>
    </lineage>
</organism>
<dbReference type="PANTHER" id="PTHR33144:SF16">
    <property type="entry name" value="OS02G0129000 PROTEIN"/>
    <property type="match status" value="1"/>
</dbReference>
<dbReference type="AlphaFoldDB" id="A0A5S6R9C3"/>
<evidence type="ECO:0000313" key="4">
    <source>
        <dbReference type="EMBL" id="AAK91321.1"/>
    </source>
</evidence>
<evidence type="ECO:0000313" key="6">
    <source>
        <dbReference type="Proteomes" id="UP000000763"/>
    </source>
</evidence>
<reference evidence="5 6" key="2">
    <citation type="journal article" date="2005" name="Nature">
        <title>The map-based sequence of the rice genome.</title>
        <authorList>
            <consortium name="International rice genome sequencing project (IRGSP)"/>
            <person name="Matsumoto T."/>
            <person name="Wu J."/>
            <person name="Kanamori H."/>
            <person name="Katayose Y."/>
            <person name="Fujisawa M."/>
            <person name="Namiki N."/>
            <person name="Mizuno H."/>
            <person name="Yamamoto K."/>
            <person name="Antonio B.A."/>
            <person name="Baba T."/>
            <person name="Sakata K."/>
            <person name="Nagamura Y."/>
            <person name="Aoki H."/>
            <person name="Arikawa K."/>
            <person name="Arita K."/>
            <person name="Bito T."/>
            <person name="Chiden Y."/>
            <person name="Fujitsuka N."/>
            <person name="Fukunaka R."/>
            <person name="Hamada M."/>
            <person name="Harada C."/>
            <person name="Hayashi A."/>
            <person name="Hijishita S."/>
            <person name="Honda M."/>
            <person name="Hosokawa S."/>
            <person name="Ichikawa Y."/>
            <person name="Idonuma A."/>
            <person name="Iijima M."/>
            <person name="Ikeda M."/>
            <person name="Ikeno M."/>
            <person name="Ito K."/>
            <person name="Ito S."/>
            <person name="Ito T."/>
            <person name="Ito Y."/>
            <person name="Ito Y."/>
            <person name="Iwabuchi A."/>
            <person name="Kamiya K."/>
            <person name="Karasawa W."/>
            <person name="Kurita K."/>
            <person name="Katagiri S."/>
            <person name="Kikuta A."/>
            <person name="Kobayashi H."/>
            <person name="Kobayashi N."/>
            <person name="Machita K."/>
            <person name="Maehara T."/>
            <person name="Masukawa M."/>
            <person name="Mizubayashi T."/>
            <person name="Mukai Y."/>
            <person name="Nagasaki H."/>
            <person name="Nagata Y."/>
            <person name="Naito S."/>
            <person name="Nakashima M."/>
            <person name="Nakama Y."/>
            <person name="Nakamichi Y."/>
            <person name="Nakamura M."/>
            <person name="Meguro A."/>
            <person name="Negishi M."/>
            <person name="Ohta I."/>
            <person name="Ohta T."/>
            <person name="Okamoto M."/>
            <person name="Ono N."/>
            <person name="Saji S."/>
            <person name="Sakaguchi M."/>
            <person name="Sakai K."/>
            <person name="Shibata M."/>
            <person name="Shimokawa T."/>
            <person name="Song J."/>
            <person name="Takazaki Y."/>
            <person name="Terasawa K."/>
            <person name="Tsugane M."/>
            <person name="Tsuji K."/>
            <person name="Ueda S."/>
            <person name="Waki K."/>
            <person name="Yamagata H."/>
            <person name="Yamamoto M."/>
            <person name="Yamamoto S."/>
            <person name="Yamane H."/>
            <person name="Yoshiki S."/>
            <person name="Yoshihara R."/>
            <person name="Yukawa K."/>
            <person name="Zhong H."/>
            <person name="Yano M."/>
            <person name="Yuan Q."/>
            <person name="Ouyang S."/>
            <person name="Liu J."/>
            <person name="Jones K.M."/>
            <person name="Gansberger K."/>
            <person name="Moffat K."/>
            <person name="Hill J."/>
            <person name="Bera J."/>
            <person name="Fadrosh D."/>
            <person name="Jin S."/>
            <person name="Johri S."/>
            <person name="Kim M."/>
            <person name="Overton L."/>
            <person name="Reardon M."/>
            <person name="Tsitrin T."/>
            <person name="Vuong H."/>
            <person name="Weaver B."/>
            <person name="Ciecko A."/>
            <person name="Tallon L."/>
            <person name="Jackson J."/>
            <person name="Pai G."/>
            <person name="Aken S.V."/>
            <person name="Utterback T."/>
            <person name="Reidmuller S."/>
            <person name="Feldblyum T."/>
            <person name="Hsiao J."/>
            <person name="Zismann V."/>
            <person name="Iobst S."/>
            <person name="de Vazeille A.R."/>
            <person name="Buell C.R."/>
            <person name="Ying K."/>
            <person name="Li Y."/>
            <person name="Lu T."/>
            <person name="Huang Y."/>
            <person name="Zhao Q."/>
            <person name="Feng Q."/>
            <person name="Zhang L."/>
            <person name="Zhu J."/>
            <person name="Weng Q."/>
            <person name="Mu J."/>
            <person name="Lu Y."/>
            <person name="Fan D."/>
            <person name="Liu Y."/>
            <person name="Guan J."/>
            <person name="Zhang Y."/>
            <person name="Yu S."/>
            <person name="Liu X."/>
            <person name="Zhang Y."/>
            <person name="Hong G."/>
            <person name="Han B."/>
            <person name="Choisne N."/>
            <person name="Demange N."/>
            <person name="Orjeda G."/>
            <person name="Samain S."/>
            <person name="Cattolico L."/>
            <person name="Pelletier E."/>
            <person name="Couloux A."/>
            <person name="Segurens B."/>
            <person name="Wincker P."/>
            <person name="D'Hont A."/>
            <person name="Scarpelli C."/>
            <person name="Weissenbach J."/>
            <person name="Salanoubat M."/>
            <person name="Quetier F."/>
            <person name="Yu Y."/>
            <person name="Kim H.R."/>
            <person name="Rambo T."/>
            <person name="Currie J."/>
            <person name="Collura K."/>
            <person name="Luo M."/>
            <person name="Yang T."/>
            <person name="Ammiraju J.S.S."/>
            <person name="Engler F."/>
            <person name="Soderlund C."/>
            <person name="Wing R.A."/>
            <person name="Palmer L.E."/>
            <person name="de la Bastide M."/>
            <person name="Spiegel L."/>
            <person name="Nascimento L."/>
            <person name="Zutavern T."/>
            <person name="O'Shaughnessy A."/>
            <person name="Dike S."/>
            <person name="Dedhia N."/>
            <person name="Preston R."/>
            <person name="Balija V."/>
            <person name="McCombie W.R."/>
            <person name="Chow T."/>
            <person name="Chen H."/>
            <person name="Chung M."/>
            <person name="Chen C."/>
            <person name="Shaw J."/>
            <person name="Wu H."/>
            <person name="Hsiao K."/>
            <person name="Chao Y."/>
            <person name="Chu M."/>
            <person name="Cheng C."/>
            <person name="Hour A."/>
            <person name="Lee P."/>
            <person name="Lin S."/>
            <person name="Lin Y."/>
            <person name="Liou J."/>
            <person name="Liu S."/>
            <person name="Hsing Y."/>
            <person name="Raghuvanshi S."/>
            <person name="Mohanty A."/>
            <person name="Bharti A.K."/>
            <person name="Gaur A."/>
            <person name="Gupta V."/>
            <person name="Kumar D."/>
            <person name="Ravi V."/>
            <person name="Vij S."/>
            <person name="Kapur A."/>
            <person name="Khurana P."/>
            <person name="Khurana P."/>
            <person name="Khurana J.P."/>
            <person name="Tyagi A.K."/>
            <person name="Gaikwad K."/>
            <person name="Singh A."/>
            <person name="Dalal V."/>
            <person name="Srivastava S."/>
            <person name="Dixit A."/>
            <person name="Pal A.K."/>
            <person name="Ghazi I.A."/>
            <person name="Yadav M."/>
            <person name="Pandit A."/>
            <person name="Bhargava A."/>
            <person name="Sureshbabu K."/>
            <person name="Batra K."/>
            <person name="Sharma T.R."/>
            <person name="Mohapatra T."/>
            <person name="Singh N.K."/>
            <person name="Messing J."/>
            <person name="Nelson A.B."/>
            <person name="Fuks G."/>
            <person name="Kavchok S."/>
            <person name="Keizer G."/>
            <person name="Linton E."/>
            <person name="Llaca V."/>
            <person name="Song R."/>
            <person name="Tanyolac B."/>
            <person name="Young S."/>
            <person name="Ho-Il K."/>
            <person name="Hahn J.H."/>
            <person name="Sangsakoo G."/>
            <person name="Vanavichit A."/>
            <person name="de Mattos Luiz.A.T."/>
            <person name="Zimmer P.D."/>
            <person name="Malone G."/>
            <person name="Dellagostin O."/>
            <person name="de Oliveira A.C."/>
            <person name="Bevan M."/>
            <person name="Bancroft I."/>
            <person name="Minx P."/>
            <person name="Cordum H."/>
            <person name="Wilson R."/>
            <person name="Cheng Z."/>
            <person name="Jin W."/>
            <person name="Jiang J."/>
            <person name="Leong S.A."/>
            <person name="Iwama H."/>
            <person name="Gojobori T."/>
            <person name="Itoh T."/>
            <person name="Niimura Y."/>
            <person name="Fujii Y."/>
            <person name="Habara T."/>
            <person name="Sakai H."/>
            <person name="Sato Y."/>
            <person name="Wilson G."/>
            <person name="Kumar K."/>
            <person name="McCouch S."/>
            <person name="Juretic N."/>
            <person name="Hoen D."/>
            <person name="Wright S."/>
            <person name="Bruskiewich R."/>
            <person name="Bureau T."/>
            <person name="Miyao A."/>
            <person name="Hirochika H."/>
            <person name="Nishikawa T."/>
            <person name="Kadowaki K."/>
            <person name="Sugiura M."/>
            <person name="Burr B."/>
            <person name="Sasaki T."/>
        </authorList>
    </citation>
    <scope>NUCLEOTIDE SEQUENCE [LARGE SCALE GENOMIC DNA]</scope>
    <source>
        <strain evidence="6">cv. Nipponbare</strain>
    </source>
</reference>
<reference evidence="6" key="6">
    <citation type="journal article" date="2008" name="Nucleic Acids Res.">
        <title>The rice annotation project database (RAP-DB): 2008 update.</title>
        <authorList>
            <consortium name="The rice annotation project (RAP)"/>
        </authorList>
    </citation>
    <scope>GENOME REANNOTATION</scope>
    <source>
        <strain evidence="6">cv. Nipponbare</strain>
    </source>
</reference>
<evidence type="ECO:0000313" key="5">
    <source>
        <dbReference type="EMBL" id="BAH94822.1"/>
    </source>
</evidence>
<name>A0A5S6R9C3_ORYSJ</name>
<accession>A0A5S6R9C3</accession>
<evidence type="ECO:0000256" key="2">
    <source>
        <dbReference type="SAM" id="MobiDB-lite"/>
    </source>
</evidence>
<reference evidence="4" key="1">
    <citation type="submission" date="2002-02" db="EMBL/GenBank/DDBJ databases">
        <title>Rice Genomic Sequence.</title>
        <authorList>
            <person name="Wing R.A."/>
            <person name="Yu Y."/>
            <person name="Soderlund C."/>
            <person name="Chen M."/>
            <person name="Kim H.-R."/>
            <person name="Rambo T."/>
            <person name="Saski C."/>
            <person name="Henry D."/>
            <person name="Oates R."/>
            <person name="Simmons J."/>
            <person name="Wilson R."/>
            <person name="Minx P."/>
            <person name="Du H."/>
        </authorList>
    </citation>
    <scope>NUCLEOTIDE SEQUENCE</scope>
</reference>
<evidence type="ECO:0000256" key="1">
    <source>
        <dbReference type="SAM" id="Coils"/>
    </source>
</evidence>
<protein>
    <submittedName>
        <fullName evidence="5">Os10g0343500 protein</fullName>
    </submittedName>
</protein>
<reference evidence="5" key="8">
    <citation type="submission" date="2009-08" db="EMBL/GenBank/DDBJ databases">
        <title>The Second Rice Annotation Project Meeting (RAP2).</title>
        <authorList>
            <consortium name="The Rice Annotation Project (RAP)"/>
        </authorList>
    </citation>
    <scope>NUCLEOTIDE SEQUENCE</scope>
</reference>
<feature type="coiled-coil region" evidence="1">
    <location>
        <begin position="320"/>
        <end position="357"/>
    </location>
</feature>
<proteinExistence type="predicted"/>
<dbReference type="EMBL" id="AC090441">
    <property type="protein sequence ID" value="AAK91321.1"/>
    <property type="molecule type" value="Genomic_DNA"/>
</dbReference>
<evidence type="ECO:0000259" key="3">
    <source>
        <dbReference type="Pfam" id="PF03017"/>
    </source>
</evidence>